<evidence type="ECO:0000313" key="2">
    <source>
        <dbReference type="EMBL" id="CUV28858.1"/>
    </source>
</evidence>
<dbReference type="AlphaFoldDB" id="A0A0S4V339"/>
<feature type="region of interest" description="Disordered" evidence="1">
    <location>
        <begin position="193"/>
        <end position="232"/>
    </location>
</feature>
<dbReference type="EMBL" id="LN899824">
    <property type="protein sequence ID" value="CUV28858.1"/>
    <property type="molecule type" value="Genomic_DNA"/>
</dbReference>
<accession>A0A0S4V339</accession>
<proteinExistence type="predicted"/>
<gene>
    <name evidence="2" type="ORF">RUN1985_v1_290008</name>
</gene>
<protein>
    <submittedName>
        <fullName evidence="2">Hypothethical protein (Modular protein)</fullName>
    </submittedName>
</protein>
<reference evidence="2" key="1">
    <citation type="submission" date="2015-10" db="EMBL/GenBank/DDBJ databases">
        <authorList>
            <person name="Gilbert D.G."/>
        </authorList>
    </citation>
    <scope>NUCLEOTIDE SEQUENCE</scope>
    <source>
        <strain evidence="2">Phyl III-seqv23</strain>
    </source>
</reference>
<sequence length="328" mass="35986">MHGEPSADIRLQAPVQGVGGSFFETGELLLTTLPRCREHEEASRRDEADGKLWFALRDEHQIMAGISTAGACSYILCASQSHSAQVQQRFNTDSWIEIFNVQGFAQAVCRAVGSSKRPWFEPCRYAADKSVTRNATSLITTDVAEMCEAIRASKTENIEQLLLESNARLAARAEVFERDVYFLKLADPYQVEEDSASSGSSTKPCPGPRYSTAPRPGSSAGGSSRLAAVEERTRHGGLSTSPLLIGCAILSALVSEIPVGQKFPPLYWRINGMRCFANRYFRVGRLKEGHIQSVCLPVLGTDGIQHSIQPWHPCQHPSTGWFPVQVST</sequence>
<evidence type="ECO:0000256" key="1">
    <source>
        <dbReference type="SAM" id="MobiDB-lite"/>
    </source>
</evidence>
<organism evidence="2">
    <name type="scientific">Ralstonia solanacearum</name>
    <name type="common">Pseudomonas solanacearum</name>
    <dbReference type="NCBI Taxonomy" id="305"/>
    <lineage>
        <taxon>Bacteria</taxon>
        <taxon>Pseudomonadati</taxon>
        <taxon>Pseudomonadota</taxon>
        <taxon>Betaproteobacteria</taxon>
        <taxon>Burkholderiales</taxon>
        <taxon>Burkholderiaceae</taxon>
        <taxon>Ralstonia</taxon>
        <taxon>Ralstonia solanacearum species complex</taxon>
    </lineage>
</organism>
<feature type="compositionally biased region" description="Low complexity" evidence="1">
    <location>
        <begin position="213"/>
        <end position="227"/>
    </location>
</feature>
<name>A0A0S4V339_RALSL</name>